<dbReference type="Pfam" id="PF13561">
    <property type="entry name" value="adh_short_C2"/>
    <property type="match status" value="1"/>
</dbReference>
<dbReference type="AlphaFoldDB" id="A0AB40AKD7"/>
<dbReference type="InterPro" id="IPR036291">
    <property type="entry name" value="NAD(P)-bd_dom_sf"/>
</dbReference>
<dbReference type="PROSITE" id="PS00061">
    <property type="entry name" value="ADH_SHORT"/>
    <property type="match status" value="1"/>
</dbReference>
<dbReference type="RefSeq" id="XP_039115288.1">
    <property type="nucleotide sequence ID" value="XM_039259354.1"/>
</dbReference>
<dbReference type="PRINTS" id="PR00080">
    <property type="entry name" value="SDRFAMILY"/>
</dbReference>
<dbReference type="PRINTS" id="PR00081">
    <property type="entry name" value="GDHRDH"/>
</dbReference>
<comment type="similarity">
    <text evidence="1">Belongs to the short-chain dehydrogenases/reductases (SDR) family.</text>
</comment>
<keyword evidence="2" id="KW-1185">Reference proteome</keyword>
<dbReference type="InterPro" id="IPR002347">
    <property type="entry name" value="SDR_fam"/>
</dbReference>
<evidence type="ECO:0000313" key="3">
    <source>
        <dbReference type="RefSeq" id="XP_039115288.1"/>
    </source>
</evidence>
<protein>
    <submittedName>
        <fullName evidence="3">Short-chain dehydrogenase reductase 3b-like</fullName>
    </submittedName>
</protein>
<reference evidence="3" key="1">
    <citation type="submission" date="2025-08" db="UniProtKB">
        <authorList>
            <consortium name="RefSeq"/>
        </authorList>
    </citation>
    <scope>IDENTIFICATION</scope>
</reference>
<accession>A0AB40AKD7</accession>
<evidence type="ECO:0000313" key="2">
    <source>
        <dbReference type="Proteomes" id="UP001515500"/>
    </source>
</evidence>
<dbReference type="GeneID" id="120250529"/>
<evidence type="ECO:0000256" key="1">
    <source>
        <dbReference type="ARBA" id="ARBA00006484"/>
    </source>
</evidence>
<organism evidence="2 3">
    <name type="scientific">Dioscorea cayennensis subsp. rotundata</name>
    <name type="common">White Guinea yam</name>
    <name type="synonym">Dioscorea rotundata</name>
    <dbReference type="NCBI Taxonomy" id="55577"/>
    <lineage>
        <taxon>Eukaryota</taxon>
        <taxon>Viridiplantae</taxon>
        <taxon>Streptophyta</taxon>
        <taxon>Embryophyta</taxon>
        <taxon>Tracheophyta</taxon>
        <taxon>Spermatophyta</taxon>
        <taxon>Magnoliopsida</taxon>
        <taxon>Liliopsida</taxon>
        <taxon>Dioscoreales</taxon>
        <taxon>Dioscoreaceae</taxon>
        <taxon>Dioscorea</taxon>
    </lineage>
</organism>
<dbReference type="FunFam" id="3.40.50.720:FF:000084">
    <property type="entry name" value="Short-chain dehydrogenase reductase"/>
    <property type="match status" value="1"/>
</dbReference>
<dbReference type="PANTHER" id="PTHR42820">
    <property type="entry name" value="SHORT-CHAIN DEHYDROGENASE REDUCTASE"/>
    <property type="match status" value="1"/>
</dbReference>
<dbReference type="Gene3D" id="3.40.50.720">
    <property type="entry name" value="NAD(P)-binding Rossmann-like Domain"/>
    <property type="match status" value="1"/>
</dbReference>
<dbReference type="Proteomes" id="UP001515500">
    <property type="component" value="Chromosome 19"/>
</dbReference>
<dbReference type="InterPro" id="IPR020904">
    <property type="entry name" value="Sc_DH/Rdtase_CS"/>
</dbReference>
<dbReference type="SUPFAM" id="SSF51735">
    <property type="entry name" value="NAD(P)-binding Rossmann-fold domains"/>
    <property type="match status" value="1"/>
</dbReference>
<sequence length="269" mass="27775">MSQPRLQGKVAIITGAASGIGEATARLFVLNGAYVIIADIQDELGQSVANSIGLTKCTYKHCDVTDEKQVEDTVQYTIKTHGRLDIMFSNAGMTDPVTSIVSVDIANYDRVMAVNARGTITVIKHAARAMTQSGTRGSIICTASVASCQAGNGTVSYTGSKHAVLGLVRAAAGELGRFGIRVNCVSPSGVGTPLACGFSGSSQDEVEAQCAGMANLKGVVLKVGHVAEAVLFLASDESAKFMSGHNLVIDGGNTVVNPLIQLLAPGEDC</sequence>
<proteinExistence type="inferred from homology"/>
<gene>
    <name evidence="3" type="primary">LOC120250529</name>
</gene>
<name>A0AB40AKD7_DIOCR</name>
<dbReference type="PANTHER" id="PTHR42820:SF16">
    <property type="entry name" value="SHORT-CHAIN DEHYDROGENASE REDUCTASE 3B"/>
    <property type="match status" value="1"/>
</dbReference>